<protein>
    <submittedName>
        <fullName evidence="1">Uncharacterized protein</fullName>
    </submittedName>
</protein>
<dbReference type="Proteomes" id="UP001562357">
    <property type="component" value="Unassembled WGS sequence"/>
</dbReference>
<dbReference type="EMBL" id="BAAFGZ010000084">
    <property type="protein sequence ID" value="GAB0134552.1"/>
    <property type="molecule type" value="Genomic_DNA"/>
</dbReference>
<gene>
    <name evidence="1" type="primary">g2917</name>
    <name evidence="1" type="ORF">EsDP_00002917</name>
</gene>
<organism evidence="1 2">
    <name type="scientific">Epichloe bromicola</name>
    <dbReference type="NCBI Taxonomy" id="79588"/>
    <lineage>
        <taxon>Eukaryota</taxon>
        <taxon>Fungi</taxon>
        <taxon>Dikarya</taxon>
        <taxon>Ascomycota</taxon>
        <taxon>Pezizomycotina</taxon>
        <taxon>Sordariomycetes</taxon>
        <taxon>Hypocreomycetidae</taxon>
        <taxon>Hypocreales</taxon>
        <taxon>Clavicipitaceae</taxon>
        <taxon>Epichloe</taxon>
    </lineage>
</organism>
<name>A0ABQ0CM73_9HYPO</name>
<keyword evidence="2" id="KW-1185">Reference proteome</keyword>
<evidence type="ECO:0000313" key="1">
    <source>
        <dbReference type="EMBL" id="GAB0134552.1"/>
    </source>
</evidence>
<evidence type="ECO:0000313" key="2">
    <source>
        <dbReference type="Proteomes" id="UP001562357"/>
    </source>
</evidence>
<reference evidence="2" key="1">
    <citation type="submission" date="2024-06" db="EMBL/GenBank/DDBJ databases">
        <title>Draft Genome Sequences of Epichloe bromicola Strains Isolated from Elymus ciliaris.</title>
        <authorList>
            <consortium name="Epichloe bromicola genome sequencing consortium"/>
            <person name="Miura A."/>
            <person name="Imano S."/>
            <person name="Ashida A."/>
            <person name="Sato I."/>
            <person name="Chiba S."/>
            <person name="Tanaka A."/>
            <person name="Camagna M."/>
            <person name="Takemoto D."/>
        </authorList>
    </citation>
    <scope>NUCLEOTIDE SEQUENCE [LARGE SCALE GENOMIC DNA]</scope>
    <source>
        <strain evidence="2">DP</strain>
    </source>
</reference>
<proteinExistence type="predicted"/>
<accession>A0ABQ0CM73</accession>
<comment type="caution">
    <text evidence="1">The sequence shown here is derived from an EMBL/GenBank/DDBJ whole genome shotgun (WGS) entry which is preliminary data.</text>
</comment>
<sequence length="171" mass="20032">MKPALLRSTFPSNRQGRSETTIFTYDALIYQDYELEVKAKGTPLKPETCHQFFQRVKVLEERLSTDRSVVRSLVVAVQHWEELRKVLNTELQHLGFLGNVFSDPRWPEDRENQFETLALASAYLQKLKAVDFRIQTELIQEIDGLIQRVTNLISIDEGYRYRDQNDMDHGE</sequence>